<evidence type="ECO:0000256" key="3">
    <source>
        <dbReference type="ARBA" id="ARBA00022553"/>
    </source>
</evidence>
<dbReference type="PANTHER" id="PTHR42878">
    <property type="entry name" value="TWO-COMPONENT HISTIDINE KINASE"/>
    <property type="match status" value="1"/>
</dbReference>
<evidence type="ECO:0000256" key="1">
    <source>
        <dbReference type="ARBA" id="ARBA00000085"/>
    </source>
</evidence>
<evidence type="ECO:0000313" key="9">
    <source>
        <dbReference type="Proteomes" id="UP000053586"/>
    </source>
</evidence>
<keyword evidence="9" id="KW-1185">Reference proteome</keyword>
<reference evidence="8 9" key="2">
    <citation type="journal article" date="2017" name="Antonie Van Leeuwenhoek">
        <title>Rhizobium rhizosphaerae sp. nov., a novel species isolated from rice rhizosphere.</title>
        <authorList>
            <person name="Zhao J.J."/>
            <person name="Zhang J."/>
            <person name="Zhang R.J."/>
            <person name="Zhang C.W."/>
            <person name="Yin H.Q."/>
            <person name="Zhang X.X."/>
        </authorList>
    </citation>
    <scope>NUCLEOTIDE SEQUENCE [LARGE SCALE GENOMIC DNA]</scope>
    <source>
        <strain evidence="8 9">ACAM 611</strain>
    </source>
</reference>
<proteinExistence type="predicted"/>
<comment type="catalytic activity">
    <reaction evidence="1">
        <text>ATP + protein L-histidine = ADP + protein N-phospho-L-histidine.</text>
        <dbReference type="EC" id="2.7.13.3"/>
    </reaction>
</comment>
<dbReference type="InterPro" id="IPR003594">
    <property type="entry name" value="HATPase_dom"/>
</dbReference>
<dbReference type="Gene3D" id="3.30.565.10">
    <property type="entry name" value="Histidine kinase-like ATPase, C-terminal domain"/>
    <property type="match status" value="1"/>
</dbReference>
<dbReference type="SUPFAM" id="SSF55874">
    <property type="entry name" value="ATPase domain of HSP90 chaperone/DNA topoisomerase II/histidine kinase"/>
    <property type="match status" value="1"/>
</dbReference>
<dbReference type="Pfam" id="PF05227">
    <property type="entry name" value="CHASE3"/>
    <property type="match status" value="1"/>
</dbReference>
<dbReference type="Gene3D" id="1.10.287.130">
    <property type="match status" value="1"/>
</dbReference>
<keyword evidence="4" id="KW-0808">Transferase</keyword>
<dbReference type="InterPro" id="IPR004358">
    <property type="entry name" value="Sig_transdc_His_kin-like_C"/>
</dbReference>
<dbReference type="InterPro" id="IPR003661">
    <property type="entry name" value="HisK_dim/P_dom"/>
</dbReference>
<dbReference type="CDD" id="cd19410">
    <property type="entry name" value="HK9-like_sensor"/>
    <property type="match status" value="1"/>
</dbReference>
<sequence>MLLLALVAINTYISQATISKLTALHSEIALATNTVTALEEMHGNVLKAESGQRGYLLNQNEAYLKHYNDAVTNLQASLSHSQTQHSIVPAQARLISSLKTLIQTKVDELSATVRIAQKGDFARAVAIVNAGDGRENYAEIHRLFEEIKSNTNAIAAAQVTKLALITKESARNLSVFFATSLLLLIGLFFLAKLNIKNQRTRELEMEAQNDRLQLAVDERTKELSLFSDELSRSNRELEDFAFVASHDLQEPLRKIMAFGDRLETQAQNLSDKQRDYLYRMRGAASRMSRLISDLLEFSRISTRGKSFQTVALNEVLQDCVDDLNVLIEETDVVIDIAPLPSISADPTQMHQLLFNLLANAIKFSQTRSSPMVSISIKPVAQPASIEVEGLSNWVCIAVSDNGIGFDQEYAQKIFAPFQRLHSRQAFKGSGIGLAICRRIVERHNGEIAAISEIDKGAVFTVTLPINNYLISIKQ</sequence>
<dbReference type="EC" id="2.7.13.3" evidence="2"/>
<evidence type="ECO:0000313" key="8">
    <source>
        <dbReference type="EMBL" id="GAB56538.1"/>
    </source>
</evidence>
<evidence type="ECO:0000256" key="5">
    <source>
        <dbReference type="ARBA" id="ARBA00022777"/>
    </source>
</evidence>
<keyword evidence="6" id="KW-0812">Transmembrane</keyword>
<dbReference type="SMART" id="SM00388">
    <property type="entry name" value="HisKA"/>
    <property type="match status" value="1"/>
</dbReference>
<dbReference type="SUPFAM" id="SSF47384">
    <property type="entry name" value="Homodimeric domain of signal transducing histidine kinase"/>
    <property type="match status" value="1"/>
</dbReference>
<reference evidence="8 9" key="1">
    <citation type="journal article" date="2012" name="J. Bacteriol.">
        <title>Genome sequence of proteorhodopsin-containing sea ice bacterium Glaciecola punicea ACAM 611T.</title>
        <authorList>
            <person name="Qin Q.-L."/>
            <person name="Xie B.-B."/>
            <person name="Shu Y.-L."/>
            <person name="Rong J.-C."/>
            <person name="Zhao D.-L."/>
            <person name="Zhang X.-Y."/>
            <person name="Chen X.-L."/>
            <person name="Zhou B.-C."/>
            <person name="Zhanga Y.-Z."/>
        </authorList>
    </citation>
    <scope>NUCLEOTIDE SEQUENCE [LARGE SCALE GENOMIC DNA]</scope>
    <source>
        <strain evidence="8 9">ACAM 611</strain>
    </source>
</reference>
<evidence type="ECO:0000256" key="4">
    <source>
        <dbReference type="ARBA" id="ARBA00022679"/>
    </source>
</evidence>
<evidence type="ECO:0000256" key="6">
    <source>
        <dbReference type="SAM" id="Phobius"/>
    </source>
</evidence>
<dbReference type="PANTHER" id="PTHR42878:SF15">
    <property type="entry name" value="BACTERIOPHYTOCHROME"/>
    <property type="match status" value="1"/>
</dbReference>
<gene>
    <name evidence="8" type="ORF">GPUN_2423</name>
</gene>
<dbReference type="GO" id="GO:0030295">
    <property type="term" value="F:protein kinase activator activity"/>
    <property type="evidence" value="ECO:0007669"/>
    <property type="project" value="TreeGrafter"/>
</dbReference>
<dbReference type="AlphaFoldDB" id="H5TE11"/>
<dbReference type="PRINTS" id="PR00344">
    <property type="entry name" value="BCTRLSENSOR"/>
</dbReference>
<dbReference type="PROSITE" id="PS50109">
    <property type="entry name" value="HIS_KIN"/>
    <property type="match status" value="1"/>
</dbReference>
<dbReference type="STRING" id="56804.BAE46_08875"/>
<organism evidence="8 9">
    <name type="scientific">Glaciecola punicea ACAM 611</name>
    <dbReference type="NCBI Taxonomy" id="1121923"/>
    <lineage>
        <taxon>Bacteria</taxon>
        <taxon>Pseudomonadati</taxon>
        <taxon>Pseudomonadota</taxon>
        <taxon>Gammaproteobacteria</taxon>
        <taxon>Alteromonadales</taxon>
        <taxon>Alteromonadaceae</taxon>
        <taxon>Glaciecola</taxon>
    </lineage>
</organism>
<feature type="transmembrane region" description="Helical" evidence="6">
    <location>
        <begin position="173"/>
        <end position="191"/>
    </location>
</feature>
<feature type="domain" description="Histidine kinase" evidence="7">
    <location>
        <begin position="243"/>
        <end position="467"/>
    </location>
</feature>
<evidence type="ECO:0000259" key="7">
    <source>
        <dbReference type="PROSITE" id="PS50109"/>
    </source>
</evidence>
<dbReference type="EMBL" id="BAET01000030">
    <property type="protein sequence ID" value="GAB56538.1"/>
    <property type="molecule type" value="Genomic_DNA"/>
</dbReference>
<keyword evidence="6" id="KW-1133">Transmembrane helix</keyword>
<dbReference type="InterPro" id="IPR007891">
    <property type="entry name" value="CHASE3"/>
</dbReference>
<dbReference type="Proteomes" id="UP000053586">
    <property type="component" value="Unassembled WGS sequence"/>
</dbReference>
<accession>H5TE11</accession>
<keyword evidence="3" id="KW-0597">Phosphoprotein</keyword>
<keyword evidence="5 8" id="KW-0418">Kinase</keyword>
<dbReference type="Pfam" id="PF00512">
    <property type="entry name" value="HisKA"/>
    <property type="match status" value="1"/>
</dbReference>
<dbReference type="CDD" id="cd00082">
    <property type="entry name" value="HisKA"/>
    <property type="match status" value="1"/>
</dbReference>
<name>H5TE11_9ALTE</name>
<comment type="caution">
    <text evidence="8">The sequence shown here is derived from an EMBL/GenBank/DDBJ whole genome shotgun (WGS) entry which is preliminary data.</text>
</comment>
<keyword evidence="6" id="KW-0472">Membrane</keyword>
<dbReference type="FunFam" id="3.30.565.10:FF:000006">
    <property type="entry name" value="Sensor histidine kinase WalK"/>
    <property type="match status" value="1"/>
</dbReference>
<dbReference type="InterPro" id="IPR036890">
    <property type="entry name" value="HATPase_C_sf"/>
</dbReference>
<dbReference type="eggNOG" id="COG4251">
    <property type="taxonomic scope" value="Bacteria"/>
</dbReference>
<dbReference type="GO" id="GO:0005886">
    <property type="term" value="C:plasma membrane"/>
    <property type="evidence" value="ECO:0007669"/>
    <property type="project" value="UniProtKB-ARBA"/>
</dbReference>
<dbReference type="InterPro" id="IPR005467">
    <property type="entry name" value="His_kinase_dom"/>
</dbReference>
<dbReference type="GO" id="GO:0007234">
    <property type="term" value="P:osmosensory signaling via phosphorelay pathway"/>
    <property type="evidence" value="ECO:0007669"/>
    <property type="project" value="TreeGrafter"/>
</dbReference>
<dbReference type="InterPro" id="IPR050351">
    <property type="entry name" value="BphY/WalK/GraS-like"/>
</dbReference>
<dbReference type="Pfam" id="PF02518">
    <property type="entry name" value="HATPase_c"/>
    <property type="match status" value="1"/>
</dbReference>
<protein>
    <recommendedName>
        <fullName evidence="2">histidine kinase</fullName>
        <ecNumber evidence="2">2.7.13.3</ecNumber>
    </recommendedName>
</protein>
<evidence type="ECO:0000256" key="2">
    <source>
        <dbReference type="ARBA" id="ARBA00012438"/>
    </source>
</evidence>
<dbReference type="GO" id="GO:0000156">
    <property type="term" value="F:phosphorelay response regulator activity"/>
    <property type="evidence" value="ECO:0007669"/>
    <property type="project" value="TreeGrafter"/>
</dbReference>
<dbReference type="SMART" id="SM00387">
    <property type="entry name" value="HATPase_c"/>
    <property type="match status" value="1"/>
</dbReference>
<dbReference type="InterPro" id="IPR036097">
    <property type="entry name" value="HisK_dim/P_sf"/>
</dbReference>
<dbReference type="GO" id="GO:0000155">
    <property type="term" value="F:phosphorelay sensor kinase activity"/>
    <property type="evidence" value="ECO:0007669"/>
    <property type="project" value="InterPro"/>
</dbReference>